<feature type="transmembrane region" description="Helical" evidence="6">
    <location>
        <begin position="177"/>
        <end position="196"/>
    </location>
</feature>
<feature type="transmembrane region" description="Helical" evidence="6">
    <location>
        <begin position="105"/>
        <end position="129"/>
    </location>
</feature>
<sequence>MRVGGVSPELAWSRPDVTVGEVLKKLVPMGLSYLGSGGSLITSSIAQLVTFAILARSLGTEQFALYVTLTAFTNVAVQICGLGAQESLVRRVARDPADYPRLIGHSLLLTFGTGVVLLVAGLVVLPVIVPTSSNQLVNIGTIGLLLLSTVIIMRLVSLATASYIARSNFVVANSVEVGFALIRTGAAVLGCLVFGVTTVAGWSVWFFAAHLVFAVVAIVLILRLGRPRYELVREEIKIGTLFSTQFIFKAIRQNTDILILGMFTGPEVVSSYGVARRVLDSSYLSVEALNRLIYPGSAVALMSGFHNAYGRVRRVTAAGLVISTLAAVAVFVLAPLMPFLFGNEYPSMVAFTRLLCWVVIPMAVSSVALEAFGAAGRQDVRAIVYNSANIVAACLVALATVLAGVQGAFASSYAVELATAAVAWMVLLRFVRTDRARHLGAIPAE</sequence>
<keyword evidence="5 6" id="KW-0472">Membrane</keyword>
<comment type="subcellular location">
    <subcellularLocation>
        <location evidence="1">Cell membrane</location>
        <topology evidence="1">Multi-pass membrane protein</topology>
    </subcellularLocation>
</comment>
<feature type="transmembrane region" description="Helical" evidence="6">
    <location>
        <begin position="63"/>
        <end position="84"/>
    </location>
</feature>
<keyword evidence="2" id="KW-1003">Cell membrane</keyword>
<feature type="transmembrane region" description="Helical" evidence="6">
    <location>
        <begin position="33"/>
        <end position="57"/>
    </location>
</feature>
<evidence type="ECO:0000256" key="5">
    <source>
        <dbReference type="ARBA" id="ARBA00023136"/>
    </source>
</evidence>
<dbReference type="PANTHER" id="PTHR30250">
    <property type="entry name" value="PST FAMILY PREDICTED COLANIC ACID TRANSPORTER"/>
    <property type="match status" value="1"/>
</dbReference>
<evidence type="ECO:0000256" key="3">
    <source>
        <dbReference type="ARBA" id="ARBA00022692"/>
    </source>
</evidence>
<keyword evidence="4 6" id="KW-1133">Transmembrane helix</keyword>
<proteinExistence type="predicted"/>
<evidence type="ECO:0000313" key="7">
    <source>
        <dbReference type="EMBL" id="MBI4922981.1"/>
    </source>
</evidence>
<dbReference type="PANTHER" id="PTHR30250:SF11">
    <property type="entry name" value="O-ANTIGEN TRANSPORTER-RELATED"/>
    <property type="match status" value="1"/>
</dbReference>
<dbReference type="Proteomes" id="UP000782610">
    <property type="component" value="Unassembled WGS sequence"/>
</dbReference>
<reference evidence="7" key="1">
    <citation type="submission" date="2020-07" db="EMBL/GenBank/DDBJ databases">
        <title>Huge and variable diversity of episymbiotic CPR bacteria and DPANN archaea in groundwater ecosystems.</title>
        <authorList>
            <person name="He C.Y."/>
            <person name="Keren R."/>
            <person name="Whittaker M."/>
            <person name="Farag I.F."/>
            <person name="Doudna J."/>
            <person name="Cate J.H.D."/>
            <person name="Banfield J.F."/>
        </authorList>
    </citation>
    <scope>NUCLEOTIDE SEQUENCE</scope>
    <source>
        <strain evidence="7">NC_groundwater_1586_Pr3_B-0.1um_66_15</strain>
    </source>
</reference>
<dbReference type="Pfam" id="PF01943">
    <property type="entry name" value="Polysacc_synt"/>
    <property type="match status" value="1"/>
</dbReference>
<name>A0A933L3J4_9HYPH</name>
<dbReference type="EMBL" id="JACRAF010000041">
    <property type="protein sequence ID" value="MBI4922981.1"/>
    <property type="molecule type" value="Genomic_DNA"/>
</dbReference>
<comment type="caution">
    <text evidence="7">The sequence shown here is derived from an EMBL/GenBank/DDBJ whole genome shotgun (WGS) entry which is preliminary data.</text>
</comment>
<dbReference type="GO" id="GO:0005886">
    <property type="term" value="C:plasma membrane"/>
    <property type="evidence" value="ECO:0007669"/>
    <property type="project" value="UniProtKB-SubCell"/>
</dbReference>
<evidence type="ECO:0000256" key="2">
    <source>
        <dbReference type="ARBA" id="ARBA00022475"/>
    </source>
</evidence>
<feature type="transmembrane region" description="Helical" evidence="6">
    <location>
        <begin position="315"/>
        <end position="338"/>
    </location>
</feature>
<feature type="transmembrane region" description="Helical" evidence="6">
    <location>
        <begin position="141"/>
        <end position="165"/>
    </location>
</feature>
<organism evidence="7 8">
    <name type="scientific">Devosia nanyangense</name>
    <dbReference type="NCBI Taxonomy" id="1228055"/>
    <lineage>
        <taxon>Bacteria</taxon>
        <taxon>Pseudomonadati</taxon>
        <taxon>Pseudomonadota</taxon>
        <taxon>Alphaproteobacteria</taxon>
        <taxon>Hyphomicrobiales</taxon>
        <taxon>Devosiaceae</taxon>
        <taxon>Devosia</taxon>
    </lineage>
</organism>
<accession>A0A933L3J4</accession>
<gene>
    <name evidence="7" type="ORF">HY834_14650</name>
</gene>
<feature type="transmembrane region" description="Helical" evidence="6">
    <location>
        <begin position="350"/>
        <end position="372"/>
    </location>
</feature>
<protein>
    <submittedName>
        <fullName evidence="7">Lipopolysaccharide biosynthesis protein</fullName>
    </submittedName>
</protein>
<dbReference type="InterPro" id="IPR050833">
    <property type="entry name" value="Poly_Biosynth_Transport"/>
</dbReference>
<dbReference type="InterPro" id="IPR002797">
    <property type="entry name" value="Polysacc_synth"/>
</dbReference>
<dbReference type="AlphaFoldDB" id="A0A933L3J4"/>
<evidence type="ECO:0000256" key="6">
    <source>
        <dbReference type="SAM" id="Phobius"/>
    </source>
</evidence>
<feature type="transmembrane region" description="Helical" evidence="6">
    <location>
        <begin position="384"/>
        <end position="405"/>
    </location>
</feature>
<feature type="transmembrane region" description="Helical" evidence="6">
    <location>
        <begin position="202"/>
        <end position="224"/>
    </location>
</feature>
<feature type="transmembrane region" description="Helical" evidence="6">
    <location>
        <begin position="411"/>
        <end position="431"/>
    </location>
</feature>
<evidence type="ECO:0000256" key="1">
    <source>
        <dbReference type="ARBA" id="ARBA00004651"/>
    </source>
</evidence>
<evidence type="ECO:0000256" key="4">
    <source>
        <dbReference type="ARBA" id="ARBA00022989"/>
    </source>
</evidence>
<evidence type="ECO:0000313" key="8">
    <source>
        <dbReference type="Proteomes" id="UP000782610"/>
    </source>
</evidence>
<keyword evidence="3 6" id="KW-0812">Transmembrane</keyword>